<evidence type="ECO:0000313" key="3">
    <source>
        <dbReference type="Proteomes" id="UP000198755"/>
    </source>
</evidence>
<feature type="chain" id="PRO_5011470138" evidence="1">
    <location>
        <begin position="28"/>
        <end position="368"/>
    </location>
</feature>
<keyword evidence="1" id="KW-0732">Signal</keyword>
<sequence>MSLIRIFAIQQCVAAFAALALCSEAAAAPKLFSATSAWNVSIPSSGATWSSSQATPNVVAGLDTWDSGNTWTNPFYVASNTTPCLQPLLYNSNAWYKVYTGEWLRWGNSSAVEQAILASSSAEFPYTGNVFSSIATTSWVLPPSYNKTMNPVSSPARFCFSADMIPAPGPDGDRAVLQPNNLVLETYSTIVLSSGQVVALSYAVTDPSSRGDGWQNGQSASMLPHYAGRIYDDEIKTGINHAISISVPPKFLAAQIAYPAYAFDRDAMRSNPPYSGVLPMGSRLALPPSVTNASLRLSTPEGVAIANAARRFGFIIIDRGGGGVTLCVNPKGAALNSTLHAWNWGLQSDLNAIFAKVRRVQFPIATNP</sequence>
<proteinExistence type="predicted"/>
<dbReference type="AlphaFoldDB" id="A0A1I3X4Y4"/>
<reference evidence="2 3" key="1">
    <citation type="submission" date="2016-10" db="EMBL/GenBank/DDBJ databases">
        <authorList>
            <person name="de Groot N.N."/>
        </authorList>
    </citation>
    <scope>NUCLEOTIDE SEQUENCE [LARGE SCALE GENOMIC DNA]</scope>
    <source>
        <strain evidence="2 3">NE2</strain>
    </source>
</reference>
<dbReference type="Proteomes" id="UP000198755">
    <property type="component" value="Unassembled WGS sequence"/>
</dbReference>
<evidence type="ECO:0000313" key="2">
    <source>
        <dbReference type="EMBL" id="SFK14653.1"/>
    </source>
</evidence>
<protein>
    <submittedName>
        <fullName evidence="2">Uncharacterized protein</fullName>
    </submittedName>
</protein>
<dbReference type="OrthoDB" id="9122506at2"/>
<keyword evidence="3" id="KW-1185">Reference proteome</keyword>
<gene>
    <name evidence="2" type="ORF">SAMN05444581_102362</name>
</gene>
<feature type="signal peptide" evidence="1">
    <location>
        <begin position="1"/>
        <end position="27"/>
    </location>
</feature>
<dbReference type="RefSeq" id="WP_091678674.1">
    <property type="nucleotide sequence ID" value="NZ_FOSN01000002.1"/>
</dbReference>
<accession>A0A1I3X4Y4</accession>
<evidence type="ECO:0000256" key="1">
    <source>
        <dbReference type="SAM" id="SignalP"/>
    </source>
</evidence>
<name>A0A1I3X4Y4_9HYPH</name>
<organism evidence="2 3">
    <name type="scientific">Methylocapsa palsarum</name>
    <dbReference type="NCBI Taxonomy" id="1612308"/>
    <lineage>
        <taxon>Bacteria</taxon>
        <taxon>Pseudomonadati</taxon>
        <taxon>Pseudomonadota</taxon>
        <taxon>Alphaproteobacteria</taxon>
        <taxon>Hyphomicrobiales</taxon>
        <taxon>Beijerinckiaceae</taxon>
        <taxon>Methylocapsa</taxon>
    </lineage>
</organism>
<dbReference type="EMBL" id="FOSN01000002">
    <property type="protein sequence ID" value="SFK14653.1"/>
    <property type="molecule type" value="Genomic_DNA"/>
</dbReference>